<dbReference type="Pfam" id="PF00069">
    <property type="entry name" value="Pkinase"/>
    <property type="match status" value="1"/>
</dbReference>
<feature type="binding site" evidence="9">
    <location>
        <position position="41"/>
    </location>
    <ligand>
        <name>ATP</name>
        <dbReference type="ChEBI" id="CHEBI:30616"/>
    </ligand>
</feature>
<dbReference type="Proteomes" id="UP001597282">
    <property type="component" value="Unassembled WGS sequence"/>
</dbReference>
<proteinExistence type="predicted"/>
<dbReference type="NCBIfam" id="NF033483">
    <property type="entry name" value="PknB_PASTA_kin"/>
    <property type="match status" value="1"/>
</dbReference>
<dbReference type="InterPro" id="IPR008271">
    <property type="entry name" value="Ser/Thr_kinase_AS"/>
</dbReference>
<keyword evidence="2" id="KW-0723">Serine/threonine-protein kinase</keyword>
<evidence type="ECO:0000256" key="4">
    <source>
        <dbReference type="ARBA" id="ARBA00022741"/>
    </source>
</evidence>
<accession>A0ABW4C7D6</accession>
<evidence type="ECO:0000313" key="14">
    <source>
        <dbReference type="EMBL" id="MFD1426625.1"/>
    </source>
</evidence>
<dbReference type="PROSITE" id="PS00108">
    <property type="entry name" value="PROTEIN_KINASE_ST"/>
    <property type="match status" value="1"/>
</dbReference>
<keyword evidence="4 9" id="KW-0547">Nucleotide-binding</keyword>
<dbReference type="InterPro" id="IPR000719">
    <property type="entry name" value="Prot_kinase_dom"/>
</dbReference>
<dbReference type="InterPro" id="IPR005543">
    <property type="entry name" value="PASTA_dom"/>
</dbReference>
<dbReference type="SMART" id="SM00220">
    <property type="entry name" value="S_TKc"/>
    <property type="match status" value="1"/>
</dbReference>
<comment type="catalytic activity">
    <reaction evidence="8">
        <text>L-seryl-[protein] + ATP = O-phospho-L-seryl-[protein] + ADP + H(+)</text>
        <dbReference type="Rhea" id="RHEA:17989"/>
        <dbReference type="Rhea" id="RHEA-COMP:9863"/>
        <dbReference type="Rhea" id="RHEA-COMP:11604"/>
        <dbReference type="ChEBI" id="CHEBI:15378"/>
        <dbReference type="ChEBI" id="CHEBI:29999"/>
        <dbReference type="ChEBI" id="CHEBI:30616"/>
        <dbReference type="ChEBI" id="CHEBI:83421"/>
        <dbReference type="ChEBI" id="CHEBI:456216"/>
        <dbReference type="EC" id="2.7.11.1"/>
    </reaction>
</comment>
<dbReference type="Gene3D" id="3.30.10.20">
    <property type="match status" value="1"/>
</dbReference>
<dbReference type="EC" id="2.7.11.1" evidence="1"/>
<feature type="region of interest" description="Disordered" evidence="10">
    <location>
        <begin position="281"/>
        <end position="323"/>
    </location>
</feature>
<dbReference type="PROSITE" id="PS50011">
    <property type="entry name" value="PROTEIN_KINASE_DOM"/>
    <property type="match status" value="1"/>
</dbReference>
<evidence type="ECO:0000313" key="15">
    <source>
        <dbReference type="Proteomes" id="UP001597282"/>
    </source>
</evidence>
<keyword evidence="5 14" id="KW-0418">Kinase</keyword>
<dbReference type="InterPro" id="IPR011009">
    <property type="entry name" value="Kinase-like_dom_sf"/>
</dbReference>
<feature type="domain" description="PASTA" evidence="13">
    <location>
        <begin position="399"/>
        <end position="470"/>
    </location>
</feature>
<dbReference type="CDD" id="cd14014">
    <property type="entry name" value="STKc_PknB_like"/>
    <property type="match status" value="1"/>
</dbReference>
<evidence type="ECO:0000256" key="1">
    <source>
        <dbReference type="ARBA" id="ARBA00012513"/>
    </source>
</evidence>
<dbReference type="SUPFAM" id="SSF56112">
    <property type="entry name" value="Protein kinase-like (PK-like)"/>
    <property type="match status" value="1"/>
</dbReference>
<evidence type="ECO:0000256" key="9">
    <source>
        <dbReference type="PROSITE-ProRule" id="PRU10141"/>
    </source>
</evidence>
<evidence type="ECO:0000256" key="5">
    <source>
        <dbReference type="ARBA" id="ARBA00022777"/>
    </source>
</evidence>
<comment type="caution">
    <text evidence="14">The sequence shown here is derived from an EMBL/GenBank/DDBJ whole genome shotgun (WGS) entry which is preliminary data.</text>
</comment>
<evidence type="ECO:0000256" key="10">
    <source>
        <dbReference type="SAM" id="MobiDB-lite"/>
    </source>
</evidence>
<evidence type="ECO:0000256" key="6">
    <source>
        <dbReference type="ARBA" id="ARBA00022840"/>
    </source>
</evidence>
<dbReference type="CDD" id="cd06577">
    <property type="entry name" value="PASTA_pknB"/>
    <property type="match status" value="1"/>
</dbReference>
<feature type="domain" description="Protein kinase" evidence="12">
    <location>
        <begin position="12"/>
        <end position="272"/>
    </location>
</feature>
<dbReference type="InterPro" id="IPR017441">
    <property type="entry name" value="Protein_kinase_ATP_BS"/>
</dbReference>
<feature type="transmembrane region" description="Helical" evidence="11">
    <location>
        <begin position="356"/>
        <end position="378"/>
    </location>
</feature>
<dbReference type="PROSITE" id="PS51178">
    <property type="entry name" value="PASTA"/>
    <property type="match status" value="1"/>
</dbReference>
<feature type="compositionally biased region" description="Polar residues" evidence="10">
    <location>
        <begin position="309"/>
        <end position="323"/>
    </location>
</feature>
<keyword evidence="11" id="KW-0812">Transmembrane</keyword>
<sequence>MTVEGRKLGGRYEVISRIGGGGMAVVYKARDVLLNRHVAIKVLNESLSNDAEFVKRFSREAQAAASLSHPNVVNVYDVGQENYTHYIVMELVEGPTLKEYIQQYSPLTPEEIVSIASQICDALAHAHENQIVHRDVKPHNILLGYNGRAKVTDFGIARASTSSTITQAGSVMGSVHYFSPEQARGGLIGHKSDIYSLGVVLYEMVTGRLPFDGDSAISIAMKHLQDSAEDPAELNPDVPPEIHRIIRKAMEKEPDQRFETALEMKQELDAVFRYDRMEEQRLRTDRHEPAAAKPYAAAGAASSEKGKGDSQTTPTQVGDQTMANLERLRNVPADKNKTVLERTVVWLENAQANMPWWQKILFGLFTLIVIGALAIFAFDQVMGWMGKGNEEVQGEQKKETTPVEVEKVIGMGADEAEAKLKKLGFRVKVETGDTTHFGAEYDTGKIYKQSPDAGEKAVPKETEVVLNKNPEMFKVPDVSGVWQTRIEGQWAQEHGYTPKLTFHGGSGYTRGQGITSRPKAGQYCPKGGTLHVWIQTAGQNNPPPEPKEIYP</sequence>
<dbReference type="EMBL" id="JBHTNU010000005">
    <property type="protein sequence ID" value="MFD1426625.1"/>
    <property type="molecule type" value="Genomic_DNA"/>
</dbReference>
<keyword evidence="3" id="KW-0808">Transferase</keyword>
<evidence type="ECO:0000259" key="12">
    <source>
        <dbReference type="PROSITE" id="PS50011"/>
    </source>
</evidence>
<organism evidence="14 15">
    <name type="scientific">Kroppenstedtia sanguinis</name>
    <dbReference type="NCBI Taxonomy" id="1380684"/>
    <lineage>
        <taxon>Bacteria</taxon>
        <taxon>Bacillati</taxon>
        <taxon>Bacillota</taxon>
        <taxon>Bacilli</taxon>
        <taxon>Bacillales</taxon>
        <taxon>Thermoactinomycetaceae</taxon>
        <taxon>Kroppenstedtia</taxon>
    </lineage>
</organism>
<dbReference type="GO" id="GO:0016301">
    <property type="term" value="F:kinase activity"/>
    <property type="evidence" value="ECO:0007669"/>
    <property type="project" value="UniProtKB-KW"/>
</dbReference>
<feature type="compositionally biased region" description="Low complexity" evidence="10">
    <location>
        <begin position="291"/>
        <end position="303"/>
    </location>
</feature>
<evidence type="ECO:0000256" key="8">
    <source>
        <dbReference type="ARBA" id="ARBA00048679"/>
    </source>
</evidence>
<dbReference type="PROSITE" id="PS00107">
    <property type="entry name" value="PROTEIN_KINASE_ATP"/>
    <property type="match status" value="1"/>
</dbReference>
<feature type="compositionally biased region" description="Basic and acidic residues" evidence="10">
    <location>
        <begin position="281"/>
        <end position="290"/>
    </location>
</feature>
<gene>
    <name evidence="14" type="primary">pknB</name>
    <name evidence="14" type="ORF">ACFQ4Y_06680</name>
</gene>
<dbReference type="RefSeq" id="WP_380163892.1">
    <property type="nucleotide sequence ID" value="NZ_JBHTNU010000005.1"/>
</dbReference>
<evidence type="ECO:0000256" key="11">
    <source>
        <dbReference type="SAM" id="Phobius"/>
    </source>
</evidence>
<dbReference type="PANTHER" id="PTHR43289">
    <property type="entry name" value="MITOGEN-ACTIVATED PROTEIN KINASE KINASE KINASE 20-RELATED"/>
    <property type="match status" value="1"/>
</dbReference>
<keyword evidence="6 9" id="KW-0067">ATP-binding</keyword>
<evidence type="ECO:0000259" key="13">
    <source>
        <dbReference type="PROSITE" id="PS51178"/>
    </source>
</evidence>
<dbReference type="SMART" id="SM00740">
    <property type="entry name" value="PASTA"/>
    <property type="match status" value="1"/>
</dbReference>
<protein>
    <recommendedName>
        <fullName evidence="1">non-specific serine/threonine protein kinase</fullName>
        <ecNumber evidence="1">2.7.11.1</ecNumber>
    </recommendedName>
</protein>
<dbReference type="PANTHER" id="PTHR43289:SF34">
    <property type="entry name" value="SERINE_THREONINE-PROTEIN KINASE YBDM-RELATED"/>
    <property type="match status" value="1"/>
</dbReference>
<keyword evidence="15" id="KW-1185">Reference proteome</keyword>
<evidence type="ECO:0000256" key="3">
    <source>
        <dbReference type="ARBA" id="ARBA00022679"/>
    </source>
</evidence>
<dbReference type="Gene3D" id="3.30.200.20">
    <property type="entry name" value="Phosphorylase Kinase, domain 1"/>
    <property type="match status" value="1"/>
</dbReference>
<keyword evidence="11" id="KW-1133">Transmembrane helix</keyword>
<reference evidence="15" key="1">
    <citation type="journal article" date="2019" name="Int. J. Syst. Evol. Microbiol.">
        <title>The Global Catalogue of Microorganisms (GCM) 10K type strain sequencing project: providing services to taxonomists for standard genome sequencing and annotation.</title>
        <authorList>
            <consortium name="The Broad Institute Genomics Platform"/>
            <consortium name="The Broad Institute Genome Sequencing Center for Infectious Disease"/>
            <person name="Wu L."/>
            <person name="Ma J."/>
        </authorList>
    </citation>
    <scope>NUCLEOTIDE SEQUENCE [LARGE SCALE GENOMIC DNA]</scope>
    <source>
        <strain evidence="15">S1</strain>
    </source>
</reference>
<keyword evidence="11" id="KW-0472">Membrane</keyword>
<evidence type="ECO:0000256" key="7">
    <source>
        <dbReference type="ARBA" id="ARBA00047899"/>
    </source>
</evidence>
<dbReference type="Gene3D" id="1.10.510.10">
    <property type="entry name" value="Transferase(Phosphotransferase) domain 1"/>
    <property type="match status" value="1"/>
</dbReference>
<evidence type="ECO:0000256" key="2">
    <source>
        <dbReference type="ARBA" id="ARBA00022527"/>
    </source>
</evidence>
<name>A0ABW4C7D6_9BACL</name>
<comment type="catalytic activity">
    <reaction evidence="7">
        <text>L-threonyl-[protein] + ATP = O-phospho-L-threonyl-[protein] + ADP + H(+)</text>
        <dbReference type="Rhea" id="RHEA:46608"/>
        <dbReference type="Rhea" id="RHEA-COMP:11060"/>
        <dbReference type="Rhea" id="RHEA-COMP:11605"/>
        <dbReference type="ChEBI" id="CHEBI:15378"/>
        <dbReference type="ChEBI" id="CHEBI:30013"/>
        <dbReference type="ChEBI" id="CHEBI:30616"/>
        <dbReference type="ChEBI" id="CHEBI:61977"/>
        <dbReference type="ChEBI" id="CHEBI:456216"/>
        <dbReference type="EC" id="2.7.11.1"/>
    </reaction>
</comment>
<dbReference type="Pfam" id="PF03793">
    <property type="entry name" value="PASTA"/>
    <property type="match status" value="1"/>
</dbReference>